<organism evidence="1">
    <name type="scientific">Pandoravirus quercus</name>
    <dbReference type="NCBI Taxonomy" id="2107709"/>
    <lineage>
        <taxon>Viruses</taxon>
        <taxon>Pandoravirus</taxon>
    </lineage>
</organism>
<proteinExistence type="predicted"/>
<evidence type="ECO:0000313" key="1">
    <source>
        <dbReference type="EMBL" id="AVK75414.1"/>
    </source>
</evidence>
<reference evidence="1" key="1">
    <citation type="journal article" date="2018" name="Nat. Commun.">
        <title>Diversity and evolution of the emerging Pandoraviridae family.</title>
        <authorList>
            <person name="Legendre M."/>
            <person name="Fabre E."/>
            <person name="Poirot O."/>
            <person name="Jeudy S."/>
            <person name="Lartigue A."/>
            <person name="Alempic J.M."/>
            <person name="Beucher L."/>
            <person name="Philippe N."/>
            <person name="Bertaux L."/>
            <person name="Christo-Foroux E."/>
            <person name="Labadie K."/>
            <person name="Coute Y."/>
            <person name="Abergel C."/>
            <person name="Claverie J.M."/>
        </authorList>
    </citation>
    <scope>NUCLEOTIDE SEQUENCE [LARGE SCALE GENOMIC DNA]</scope>
    <source>
        <strain evidence="1">Quercus</strain>
    </source>
</reference>
<dbReference type="RefSeq" id="YP_009483683.1">
    <property type="nucleotide sequence ID" value="NC_037667.1"/>
</dbReference>
<protein>
    <submittedName>
        <fullName evidence="1">Uncharacterized protein</fullName>
    </submittedName>
</protein>
<dbReference type="Proteomes" id="UP000248852">
    <property type="component" value="Segment"/>
</dbReference>
<name>A0A2U7UAF0_9VIRU</name>
<gene>
    <name evidence="1" type="ORF">pqer_cds_992</name>
</gene>
<dbReference type="EMBL" id="MG011689">
    <property type="protein sequence ID" value="AVK75414.1"/>
    <property type="molecule type" value="Genomic_DNA"/>
</dbReference>
<sequence>MRALIDAHLRTKETATAQATSMSSTNLFYSRRAPTEPTADPKPALTLQGLWTILATMPADALVARIKLAPAFVVPGQSYFDICPSSALATIDVDAFEGAASIAIQYDEYNPMAASEMAEGVAPLMRRHADRQLISRSGATVTGLSTVSKIAIGERAFPAKLCSDLAAASSTLVKAAEALTQAGKMDDASIINSMEPALPNGAHVRLYRVGDRIFEASDLSSAFPRLTYQERTDLFVQVERPAGPTTGMHGRLSMWAAPADITYDMLLAVFGPTQSALDRLRNIAAALGTRDATC</sequence>
<dbReference type="GeneID" id="36844555"/>
<accession>A0A2U7UAF0</accession>
<dbReference type="KEGG" id="vg:36844555"/>